<protein>
    <submittedName>
        <fullName evidence="1">Uncharacterized protein</fullName>
    </submittedName>
</protein>
<sequence>MTEIAKKALALVNEVSAEGNLAAYWGLPDNEITKALCRAIEQHEAYKQDVSDAVELSIDRSGHDGLRAGHINEYLGHFIIPKPTVDPLVEVIGECDDGAYGETKEEYAERLREALAKRGLKIVETGQ</sequence>
<organism evidence="1">
    <name type="scientific">uncultured Caudovirales phage</name>
    <dbReference type="NCBI Taxonomy" id="2100421"/>
    <lineage>
        <taxon>Viruses</taxon>
        <taxon>Duplodnaviria</taxon>
        <taxon>Heunggongvirae</taxon>
        <taxon>Uroviricota</taxon>
        <taxon>Caudoviricetes</taxon>
        <taxon>Peduoviridae</taxon>
        <taxon>Maltschvirus</taxon>
        <taxon>Maltschvirus maltsch</taxon>
    </lineage>
</organism>
<gene>
    <name evidence="1" type="ORF">UFOVP749_44</name>
</gene>
<accession>A0A6J7XCR1</accession>
<dbReference type="EMBL" id="LR798344">
    <property type="protein sequence ID" value="CAB5225604.1"/>
    <property type="molecule type" value="Genomic_DNA"/>
</dbReference>
<evidence type="ECO:0000313" key="1">
    <source>
        <dbReference type="EMBL" id="CAB5225604.1"/>
    </source>
</evidence>
<name>A0A6J7XCR1_9CAUD</name>
<reference evidence="1" key="1">
    <citation type="submission" date="2020-05" db="EMBL/GenBank/DDBJ databases">
        <authorList>
            <person name="Chiriac C."/>
            <person name="Salcher M."/>
            <person name="Ghai R."/>
            <person name="Kavagutti S V."/>
        </authorList>
    </citation>
    <scope>NUCLEOTIDE SEQUENCE</scope>
</reference>
<proteinExistence type="predicted"/>